<evidence type="ECO:0000313" key="1">
    <source>
        <dbReference type="EMBL" id="GME88171.1"/>
    </source>
</evidence>
<sequence>MEQYNLFIAATEQDHNSRSDTESTASTYLSIPSTRSISGNDTERPSLMSQLRQAKLDNNMSHNHNRFMASPFKNSNSPDLDDPRPLPPIPHTEEDTDPGSPITPTFENEVSFIHKSPRTRRIYEGDSENEDDVNLGISTPLTTPQKSNMSGLGIDSSSFYEISGDETQTSIRKTRIPLKFYDSSRMIIESRYDDTIQLSRDVTEDSFIHASFTRKQRLSNENAFMTNSAMDDDNMILPEFGSPIMEIKEKRSLSPIIPETPDELVDLDDDIYRSYVRKLQFESFLGDDFENQIEEKPGESTLFDYPIDIQIILDSRLKDVGFNIDKFDKVDYQHFWHLSDNEILKLKEWNELQFKKENLVFELFTFFIKLRINVKRIGEFFGSKFKEESSLKDNTTSISSETFDYMFKYYGVVNKLLERRLKPAFESSMFYTDDEYILSSINAWFETLEKSYKSSSKVFVFLNKLYNNNAVKEWIQSIQEQDPYYGNRSLPYADELFQSYFLKVFTSLGPLLESLRSHYQKMNLNSLVNISEKLIETVKRVNKSGDGTSELDQKIKFGRKLVCKDKTWLSQLDLPNDKREFKMEVDVKLKEYHGWENAVLALFDNCLLILKKKSGNNILQFPPIPIKYATCKDKRVIDENTGAVTGTLLTINDSTTDVYYTCKGGRFMTFSKKLEDTRAKFEENAHNKEFELVPVTSFSFDKPKLPMKSKFNGMSSELSLSSSDFSLGNSVNSSSSDDTLYSEKALSSPSKKAVSNIKNKISHGLDKTKQSFSKSTSNLNSPVSPSVVSKSPFTKKKSNEVHGFSITSFNSHSSEETDVSSKGLATTAAILKEGRNKLYIYGSEEGLFMGYENCYDSWKKVSNFKNIKNLEIIDGSRNEPNRFRRFHVFHWFPKNK</sequence>
<keyword evidence="2" id="KW-1185">Reference proteome</keyword>
<organism evidence="1 2">
    <name type="scientific">Candida boidinii</name>
    <name type="common">Yeast</name>
    <dbReference type="NCBI Taxonomy" id="5477"/>
    <lineage>
        <taxon>Eukaryota</taxon>
        <taxon>Fungi</taxon>
        <taxon>Dikarya</taxon>
        <taxon>Ascomycota</taxon>
        <taxon>Saccharomycotina</taxon>
        <taxon>Pichiomycetes</taxon>
        <taxon>Pichiales</taxon>
        <taxon>Pichiaceae</taxon>
        <taxon>Ogataea</taxon>
        <taxon>Ogataea/Candida clade</taxon>
    </lineage>
</organism>
<gene>
    <name evidence="1" type="ORF">Cboi01_000075400</name>
</gene>
<dbReference type="Proteomes" id="UP001165101">
    <property type="component" value="Unassembled WGS sequence"/>
</dbReference>
<reference evidence="1" key="1">
    <citation type="submission" date="2023-04" db="EMBL/GenBank/DDBJ databases">
        <title>Candida boidinii NBRC 1967.</title>
        <authorList>
            <person name="Ichikawa N."/>
            <person name="Sato H."/>
            <person name="Tonouchi N."/>
        </authorList>
    </citation>
    <scope>NUCLEOTIDE SEQUENCE</scope>
    <source>
        <strain evidence="1">NBRC 1967</strain>
    </source>
</reference>
<proteinExistence type="predicted"/>
<name>A0ACB5TH09_CANBO</name>
<evidence type="ECO:0000313" key="2">
    <source>
        <dbReference type="Proteomes" id="UP001165101"/>
    </source>
</evidence>
<protein>
    <submittedName>
        <fullName evidence="1">Unnamed protein product</fullName>
    </submittedName>
</protein>
<dbReference type="EMBL" id="BSXV01000230">
    <property type="protein sequence ID" value="GME88171.1"/>
    <property type="molecule type" value="Genomic_DNA"/>
</dbReference>
<accession>A0ACB5TH09</accession>
<comment type="caution">
    <text evidence="1">The sequence shown here is derived from an EMBL/GenBank/DDBJ whole genome shotgun (WGS) entry which is preliminary data.</text>
</comment>